<dbReference type="Proteomes" id="UP000248790">
    <property type="component" value="Unassembled WGS sequence"/>
</dbReference>
<dbReference type="AlphaFoldDB" id="A0A327X2I6"/>
<evidence type="ECO:0000313" key="2">
    <source>
        <dbReference type="Proteomes" id="UP000248790"/>
    </source>
</evidence>
<accession>A0A327X2I6</accession>
<name>A0A327X2I6_LARAB</name>
<evidence type="ECO:0000313" key="1">
    <source>
        <dbReference type="EMBL" id="RAJ99784.1"/>
    </source>
</evidence>
<reference evidence="1 2" key="1">
    <citation type="submission" date="2018-06" db="EMBL/GenBank/DDBJ databases">
        <title>Genomic Encyclopedia of Archaeal and Bacterial Type Strains, Phase II (KMG-II): from individual species to whole genera.</title>
        <authorList>
            <person name="Goeker M."/>
        </authorList>
    </citation>
    <scope>NUCLEOTIDE SEQUENCE [LARGE SCALE GENOMIC DNA]</scope>
    <source>
        <strain evidence="1 2">DSM 21851</strain>
    </source>
</reference>
<keyword evidence="2" id="KW-1185">Reference proteome</keyword>
<dbReference type="RefSeq" id="WP_111627585.1">
    <property type="nucleotide sequence ID" value="NZ_QLMC01000002.1"/>
</dbReference>
<sequence>MKGIIEDIRMCQRSGDLKKLFLEAKVIELLMLQLEQINSDGFQAIALKRFRENSGSSEGLRIRSATKSRSFYGGL</sequence>
<dbReference type="OrthoDB" id="799767at2"/>
<comment type="caution">
    <text evidence="1">The sequence shown here is derived from an EMBL/GenBank/DDBJ whole genome shotgun (WGS) entry which is preliminary data.</text>
</comment>
<gene>
    <name evidence="1" type="ORF">LX87_01480</name>
</gene>
<proteinExistence type="predicted"/>
<organism evidence="1 2">
    <name type="scientific">Larkinella arboricola</name>
    <dbReference type="NCBI Taxonomy" id="643671"/>
    <lineage>
        <taxon>Bacteria</taxon>
        <taxon>Pseudomonadati</taxon>
        <taxon>Bacteroidota</taxon>
        <taxon>Cytophagia</taxon>
        <taxon>Cytophagales</taxon>
        <taxon>Spirosomataceae</taxon>
        <taxon>Larkinella</taxon>
    </lineage>
</organism>
<protein>
    <submittedName>
        <fullName evidence="1">Uncharacterized protein</fullName>
    </submittedName>
</protein>
<dbReference type="EMBL" id="QLMC01000002">
    <property type="protein sequence ID" value="RAJ99784.1"/>
    <property type="molecule type" value="Genomic_DNA"/>
</dbReference>